<proteinExistence type="predicted"/>
<evidence type="ECO:0000259" key="3">
    <source>
        <dbReference type="Pfam" id="PF09822"/>
    </source>
</evidence>
<dbReference type="RefSeq" id="WP_188634822.1">
    <property type="nucleotide sequence ID" value="NZ_BMNN01000001.1"/>
</dbReference>
<dbReference type="Pfam" id="PF23357">
    <property type="entry name" value="DUF7088"/>
    <property type="match status" value="1"/>
</dbReference>
<evidence type="ECO:0000256" key="1">
    <source>
        <dbReference type="SAM" id="Coils"/>
    </source>
</evidence>
<feature type="domain" description="ABC-type uncharacterised transport system" evidence="3">
    <location>
        <begin position="175"/>
        <end position="474"/>
    </location>
</feature>
<keyword evidence="1" id="KW-0175">Coiled coil</keyword>
<evidence type="ECO:0000256" key="2">
    <source>
        <dbReference type="SAM" id="Phobius"/>
    </source>
</evidence>
<dbReference type="Pfam" id="PF09822">
    <property type="entry name" value="ABC_transp_aux"/>
    <property type="match status" value="1"/>
</dbReference>
<dbReference type="InterPro" id="IPR019196">
    <property type="entry name" value="ABC_transp_unknown"/>
</dbReference>
<evidence type="ECO:0000313" key="6">
    <source>
        <dbReference type="Proteomes" id="UP000633263"/>
    </source>
</evidence>
<keyword evidence="6" id="KW-1185">Reference proteome</keyword>
<gene>
    <name evidence="5" type="ORF">GCM10009083_02970</name>
</gene>
<dbReference type="EMBL" id="BMNN01000001">
    <property type="protein sequence ID" value="GGI89992.1"/>
    <property type="molecule type" value="Genomic_DNA"/>
</dbReference>
<accession>A0ABQ2CJ25</accession>
<evidence type="ECO:0008006" key="7">
    <source>
        <dbReference type="Google" id="ProtNLM"/>
    </source>
</evidence>
<reference evidence="6" key="1">
    <citation type="journal article" date="2019" name="Int. J. Syst. Evol. Microbiol.">
        <title>The Global Catalogue of Microorganisms (GCM) 10K type strain sequencing project: providing services to taxonomists for standard genome sequencing and annotation.</title>
        <authorList>
            <consortium name="The Broad Institute Genomics Platform"/>
            <consortium name="The Broad Institute Genome Sequencing Center for Infectious Disease"/>
            <person name="Wu L."/>
            <person name="Ma J."/>
        </authorList>
    </citation>
    <scope>NUCLEOTIDE SEQUENCE [LARGE SCALE GENOMIC DNA]</scope>
    <source>
        <strain evidence="6">JCM 11590</strain>
    </source>
</reference>
<feature type="transmembrane region" description="Helical" evidence="2">
    <location>
        <begin position="586"/>
        <end position="606"/>
    </location>
</feature>
<protein>
    <recommendedName>
        <fullName evidence="7">ABC transporter</fullName>
    </recommendedName>
</protein>
<evidence type="ECO:0000259" key="4">
    <source>
        <dbReference type="Pfam" id="PF23357"/>
    </source>
</evidence>
<dbReference type="Proteomes" id="UP000633263">
    <property type="component" value="Unassembled WGS sequence"/>
</dbReference>
<name>A0ABQ2CJ25_9GAMM</name>
<keyword evidence="2" id="KW-1133">Transmembrane helix</keyword>
<organism evidence="5 6">
    <name type="scientific">Halopseudomonas pertucinogena</name>
    <dbReference type="NCBI Taxonomy" id="86175"/>
    <lineage>
        <taxon>Bacteria</taxon>
        <taxon>Pseudomonadati</taxon>
        <taxon>Pseudomonadota</taxon>
        <taxon>Gammaproteobacteria</taxon>
        <taxon>Pseudomonadales</taxon>
        <taxon>Pseudomonadaceae</taxon>
        <taxon>Halopseudomonas</taxon>
    </lineage>
</organism>
<feature type="domain" description="DUF7088" evidence="4">
    <location>
        <begin position="38"/>
        <end position="138"/>
    </location>
</feature>
<evidence type="ECO:0000313" key="5">
    <source>
        <dbReference type="EMBL" id="GGI89992.1"/>
    </source>
</evidence>
<sequence>MKRLMYSGTGLLVLLLAFIGFNIATNSLLPGARLDLTEQKLYTISDGTRQILTDLEEPVTLYFFFSEGASKDLVVLRNYARRVEEMLREYERVADGKLRLHVIDPQPFSEAEDRAAEFGLQAVPLTQTGEQLYFGLAGTNELAQREIIPFFALEQEGLLEYELSRLINSLAQIEKPQIGLITGLPMAGGMNPMTGQATPPWVAYEQLQQIFDVQELDTDTDAIAEEIDVLLLVHPKTLSEATLFAIDQFVLRGGKLLAFIDPLAESDHSMEAMMDGMADGKASDLAPLLGAWGVGYDPEQVVLDSRLGMSVGRGQGQLPARHIGWLEVEKQFMSEDDTVTAPLQILTLASAGALKPLEGATTRFEPLLSSSNHSAMTPSSRFSRLQDPETLLNGFRADGEIRHFAARLQGEAKTAYPDGLEGRAAEYTEAANINVMLVADTDLLTDRMWVHVQDFFGQRIPQPWADNGGFMINALDNLSGSEALISVRSRGDFSRPFTVVEELQRQAESRYRASELRLQQQLEETERQLLELQQSQDPSQLTELSAEQEAAIQRFLDEKLEIRKQLRDVRYQLNADIEQLGTRLKVINIALVPALLTLGVLLWWLAARLRRRSARS</sequence>
<comment type="caution">
    <text evidence="5">The sequence shown here is derived from an EMBL/GenBank/DDBJ whole genome shotgun (WGS) entry which is preliminary data.</text>
</comment>
<feature type="coiled-coil region" evidence="1">
    <location>
        <begin position="504"/>
        <end position="535"/>
    </location>
</feature>
<keyword evidence="2" id="KW-0812">Transmembrane</keyword>
<dbReference type="InterPro" id="IPR055396">
    <property type="entry name" value="DUF7088"/>
</dbReference>
<keyword evidence="2" id="KW-0472">Membrane</keyword>